<name>A0A0B7MPC6_9FUNG</name>
<feature type="active site" description="Proton donor/acceptor" evidence="8">
    <location>
        <position position="321"/>
    </location>
</feature>
<dbReference type="Gene3D" id="2.30.40.10">
    <property type="entry name" value="Urease, subunit C, domain 1"/>
    <property type="match status" value="1"/>
</dbReference>
<accession>A0A0B7MPC6</accession>
<dbReference type="InterPro" id="IPR006680">
    <property type="entry name" value="Amidohydro-rel"/>
</dbReference>
<feature type="binding site" evidence="9">
    <location>
        <position position="250"/>
    </location>
    <ligand>
        <name>substrate</name>
    </ligand>
</feature>
<dbReference type="SUPFAM" id="SSF51556">
    <property type="entry name" value="Metallo-dependent hydrolases"/>
    <property type="match status" value="1"/>
</dbReference>
<dbReference type="GO" id="GO:0006046">
    <property type="term" value="P:N-acetylglucosamine catabolic process"/>
    <property type="evidence" value="ECO:0007669"/>
    <property type="project" value="TreeGrafter"/>
</dbReference>
<organism evidence="13 14">
    <name type="scientific">Parasitella parasitica</name>
    <dbReference type="NCBI Taxonomy" id="35722"/>
    <lineage>
        <taxon>Eukaryota</taxon>
        <taxon>Fungi</taxon>
        <taxon>Fungi incertae sedis</taxon>
        <taxon>Mucoromycota</taxon>
        <taxon>Mucoromycotina</taxon>
        <taxon>Mucoromycetes</taxon>
        <taxon>Mucorales</taxon>
        <taxon>Mucorineae</taxon>
        <taxon>Mucoraceae</taxon>
        <taxon>Parasitella</taxon>
    </lineage>
</organism>
<evidence type="ECO:0000256" key="4">
    <source>
        <dbReference type="ARBA" id="ARBA00022723"/>
    </source>
</evidence>
<dbReference type="GO" id="GO:0008448">
    <property type="term" value="F:N-acetylglucosamine-6-phosphate deacetylase activity"/>
    <property type="evidence" value="ECO:0007669"/>
    <property type="project" value="UniProtKB-EC"/>
</dbReference>
<evidence type="ECO:0000313" key="13">
    <source>
        <dbReference type="EMBL" id="CEP07736.1"/>
    </source>
</evidence>
<feature type="binding site" evidence="9">
    <location>
        <begin position="356"/>
        <end position="358"/>
    </location>
    <ligand>
        <name>substrate</name>
    </ligand>
</feature>
<dbReference type="AlphaFoldDB" id="A0A0B7MPC6"/>
<comment type="similarity">
    <text evidence="1">Belongs to the metallo-dependent hydrolases superfamily. NagA family.</text>
</comment>
<dbReference type="CDD" id="cd00854">
    <property type="entry name" value="NagA"/>
    <property type="match status" value="1"/>
</dbReference>
<evidence type="ECO:0000256" key="3">
    <source>
        <dbReference type="ARBA" id="ARBA00018029"/>
    </source>
</evidence>
<protein>
    <recommendedName>
        <fullName evidence="3">N-acetylglucosamine-6-phosphate deacetylase</fullName>
        <ecNumber evidence="2">3.5.1.25</ecNumber>
    </recommendedName>
</protein>
<dbReference type="PANTHER" id="PTHR11113">
    <property type="entry name" value="N-ACETYLGLUCOSAMINE-6-PHOSPHATE DEACETYLASE"/>
    <property type="match status" value="1"/>
</dbReference>
<feature type="domain" description="Amidohydrolase-related" evidence="12">
    <location>
        <begin position="61"/>
        <end position="429"/>
    </location>
</feature>
<feature type="binding site" evidence="10">
    <location>
        <position position="218"/>
    </location>
    <ligand>
        <name>Zn(2+)</name>
        <dbReference type="ChEBI" id="CHEBI:29105"/>
    </ligand>
</feature>
<feature type="binding site" evidence="9">
    <location>
        <position position="157"/>
    </location>
    <ligand>
        <name>substrate</name>
    </ligand>
</feature>
<gene>
    <name evidence="13" type="primary">PARPA_01044.1 scaffold 1359</name>
</gene>
<evidence type="ECO:0000256" key="10">
    <source>
        <dbReference type="PIRSR" id="PIRSR038994-3"/>
    </source>
</evidence>
<evidence type="ECO:0000259" key="12">
    <source>
        <dbReference type="Pfam" id="PF01979"/>
    </source>
</evidence>
<dbReference type="EC" id="3.5.1.25" evidence="2"/>
<evidence type="ECO:0000256" key="2">
    <source>
        <dbReference type="ARBA" id="ARBA00011899"/>
    </source>
</evidence>
<dbReference type="SUPFAM" id="SSF51338">
    <property type="entry name" value="Composite domain of metallo-dependent hydrolases"/>
    <property type="match status" value="1"/>
</dbReference>
<evidence type="ECO:0000256" key="1">
    <source>
        <dbReference type="ARBA" id="ARBA00010716"/>
    </source>
</evidence>
<evidence type="ECO:0000256" key="11">
    <source>
        <dbReference type="SAM" id="MobiDB-lite"/>
    </source>
</evidence>
<keyword evidence="14" id="KW-1185">Reference proteome</keyword>
<keyword evidence="6" id="KW-0119">Carbohydrate metabolism</keyword>
<keyword evidence="4 10" id="KW-0479">Metal-binding</keyword>
<keyword evidence="5" id="KW-0378">Hydrolase</keyword>
<feature type="binding site" evidence="9">
    <location>
        <position position="299"/>
    </location>
    <ligand>
        <name>substrate</name>
    </ligand>
</feature>
<dbReference type="PIRSF" id="PIRSF038994">
    <property type="entry name" value="NagA"/>
    <property type="match status" value="1"/>
</dbReference>
<dbReference type="InterPro" id="IPR032466">
    <property type="entry name" value="Metal_Hydrolase"/>
</dbReference>
<proteinExistence type="inferred from homology"/>
<evidence type="ECO:0000256" key="9">
    <source>
        <dbReference type="PIRSR" id="PIRSR038994-2"/>
    </source>
</evidence>
<sequence length="436" mass="46915">MSNVHPTGKIIKIINGRLLQNHEIVENSYLYIQDGKIIDAFHSFFDNQREPDQIIDAKGAIISPGFIDLQINGAFGIDFSDYEGSEEKLANDIAIVAKGLLQNGCTAFCPTVVTSAPEVYSKVLPLLRYRPGNAKTGAEILGAHCEGPFISTEKKGAHDQTVIQSAKNGIVSLDEAYGPELRKGGETVRIMTVAPEINGMLDVIPQLIERNITVSIGHSAATIDQAEAGVIAGATFMTHLFNAMRPFHQRDPGMVGILGASDLPEPQQPERHPLPASTSPDGNKPDPRPFYGIICDGVHVHPNSVRIAYYSHPRGCVLVTDALSAAGLPRGVYQLGGRDVEVRGVSGAYVKGTNTLAGSTVTIDHCVRNFKKFTRCSAVEALEAATLHPAQALGIQATKGTLAPGSDADLVFLDDDLHIQKVFVRGEQVELEERNI</sequence>
<dbReference type="InterPro" id="IPR011059">
    <property type="entry name" value="Metal-dep_hydrolase_composite"/>
</dbReference>
<reference evidence="13 14" key="1">
    <citation type="submission" date="2014-09" db="EMBL/GenBank/DDBJ databases">
        <authorList>
            <person name="Ellenberger Sabrina"/>
        </authorList>
    </citation>
    <scope>NUCLEOTIDE SEQUENCE [LARGE SCALE GENOMIC DNA]</scope>
    <source>
        <strain evidence="13 14">CBS 412.66</strain>
    </source>
</reference>
<dbReference type="FunFam" id="3.20.20.140:FF:000065">
    <property type="entry name" value="N-acetylglucosamine-6-phosphate deacetylase"/>
    <property type="match status" value="1"/>
</dbReference>
<dbReference type="Pfam" id="PF01979">
    <property type="entry name" value="Amidohydro_1"/>
    <property type="match status" value="1"/>
</dbReference>
<evidence type="ECO:0000313" key="14">
    <source>
        <dbReference type="Proteomes" id="UP000054107"/>
    </source>
</evidence>
<dbReference type="EMBL" id="LN719426">
    <property type="protein sequence ID" value="CEP07736.1"/>
    <property type="molecule type" value="Genomic_DNA"/>
</dbReference>
<evidence type="ECO:0000256" key="8">
    <source>
        <dbReference type="PIRSR" id="PIRSR038994-1"/>
    </source>
</evidence>
<feature type="region of interest" description="Disordered" evidence="11">
    <location>
        <begin position="258"/>
        <end position="285"/>
    </location>
</feature>
<evidence type="ECO:0000256" key="7">
    <source>
        <dbReference type="ARBA" id="ARBA00047647"/>
    </source>
</evidence>
<comment type="cofactor">
    <cofactor evidence="10">
        <name>a divalent metal cation</name>
        <dbReference type="ChEBI" id="CHEBI:60240"/>
    </cofactor>
    <text evidence="10">Binds 1 divalent metal cation per subunit.</text>
</comment>
<evidence type="ECO:0000256" key="6">
    <source>
        <dbReference type="ARBA" id="ARBA00023277"/>
    </source>
</evidence>
<dbReference type="OrthoDB" id="10264777at2759"/>
<evidence type="ECO:0000256" key="5">
    <source>
        <dbReference type="ARBA" id="ARBA00022801"/>
    </source>
</evidence>
<dbReference type="Gene3D" id="3.20.20.140">
    <property type="entry name" value="Metal-dependent hydrolases"/>
    <property type="match status" value="1"/>
</dbReference>
<dbReference type="Proteomes" id="UP000054107">
    <property type="component" value="Unassembled WGS sequence"/>
</dbReference>
<dbReference type="GO" id="GO:0046872">
    <property type="term" value="F:metal ion binding"/>
    <property type="evidence" value="ECO:0007669"/>
    <property type="project" value="UniProtKB-KW"/>
</dbReference>
<dbReference type="PANTHER" id="PTHR11113:SF14">
    <property type="entry name" value="N-ACETYLGLUCOSAMINE-6-PHOSPHATE DEACETYLASE"/>
    <property type="match status" value="1"/>
</dbReference>
<dbReference type="InterPro" id="IPR003764">
    <property type="entry name" value="GlcNAc_6-P_deAcase"/>
</dbReference>
<feature type="binding site" evidence="9">
    <location>
        <begin position="242"/>
        <end position="243"/>
    </location>
    <ligand>
        <name>substrate</name>
    </ligand>
</feature>
<feature type="binding site" evidence="10">
    <location>
        <position position="239"/>
    </location>
    <ligand>
        <name>Zn(2+)</name>
        <dbReference type="ChEBI" id="CHEBI:29105"/>
    </ligand>
</feature>
<dbReference type="STRING" id="35722.A0A0B7MPC6"/>
<comment type="catalytic activity">
    <reaction evidence="7">
        <text>N-acetyl-D-glucosamine 6-phosphate + H2O = D-glucosamine 6-phosphate + acetate</text>
        <dbReference type="Rhea" id="RHEA:22936"/>
        <dbReference type="ChEBI" id="CHEBI:15377"/>
        <dbReference type="ChEBI" id="CHEBI:30089"/>
        <dbReference type="ChEBI" id="CHEBI:57513"/>
        <dbReference type="ChEBI" id="CHEBI:58725"/>
        <dbReference type="EC" id="3.5.1.25"/>
    </reaction>
</comment>
<feature type="binding site" evidence="10">
    <location>
        <position position="146"/>
    </location>
    <ligand>
        <name>Zn(2+)</name>
        <dbReference type="ChEBI" id="CHEBI:29105"/>
    </ligand>
</feature>